<dbReference type="Proteomes" id="UP001500340">
    <property type="component" value="Unassembled WGS sequence"/>
</dbReference>
<dbReference type="RefSeq" id="WP_343859399.1">
    <property type="nucleotide sequence ID" value="NZ_BAAACX010000007.1"/>
</dbReference>
<keyword evidence="3" id="KW-1185">Reference proteome</keyword>
<evidence type="ECO:0000259" key="1">
    <source>
        <dbReference type="PROSITE" id="PS51819"/>
    </source>
</evidence>
<gene>
    <name evidence="2" type="ORF">GCM10008933_14870</name>
</gene>
<dbReference type="Gene3D" id="3.10.180.10">
    <property type="entry name" value="2,3-Dihydroxybiphenyl 1,2-Dioxygenase, domain 1"/>
    <property type="match status" value="1"/>
</dbReference>
<comment type="caution">
    <text evidence="2">The sequence shown here is derived from an EMBL/GenBank/DDBJ whole genome shotgun (WGS) entry which is preliminary data.</text>
</comment>
<dbReference type="InterPro" id="IPR025870">
    <property type="entry name" value="Glyoxalase-like_dom"/>
</dbReference>
<dbReference type="InterPro" id="IPR029068">
    <property type="entry name" value="Glyas_Bleomycin-R_OHBP_Dase"/>
</dbReference>
<reference evidence="3" key="1">
    <citation type="journal article" date="2019" name="Int. J. Syst. Evol. Microbiol.">
        <title>The Global Catalogue of Microorganisms (GCM) 10K type strain sequencing project: providing services to taxonomists for standard genome sequencing and annotation.</title>
        <authorList>
            <consortium name="The Broad Institute Genomics Platform"/>
            <consortium name="The Broad Institute Genome Sequencing Center for Infectious Disease"/>
            <person name="Wu L."/>
            <person name="Ma J."/>
        </authorList>
    </citation>
    <scope>NUCLEOTIDE SEQUENCE [LARGE SCALE GENOMIC DNA]</scope>
    <source>
        <strain evidence="3">JCM 12774</strain>
    </source>
</reference>
<dbReference type="Pfam" id="PF12681">
    <property type="entry name" value="Glyoxalase_2"/>
    <property type="match status" value="1"/>
</dbReference>
<name>A0ABP3HZ06_9BACL</name>
<dbReference type="EMBL" id="BAAACX010000007">
    <property type="protein sequence ID" value="GAA0384749.1"/>
    <property type="molecule type" value="Genomic_DNA"/>
</dbReference>
<evidence type="ECO:0000313" key="3">
    <source>
        <dbReference type="Proteomes" id="UP001500340"/>
    </source>
</evidence>
<dbReference type="SUPFAM" id="SSF54593">
    <property type="entry name" value="Glyoxalase/Bleomycin resistance protein/Dihydroxybiphenyl dioxygenase"/>
    <property type="match status" value="1"/>
</dbReference>
<dbReference type="InterPro" id="IPR037523">
    <property type="entry name" value="VOC_core"/>
</dbReference>
<accession>A0ABP3HZ06</accession>
<proteinExistence type="predicted"/>
<organism evidence="2 3">
    <name type="scientific">Paenibacillus motobuensis</name>
    <dbReference type="NCBI Taxonomy" id="295324"/>
    <lineage>
        <taxon>Bacteria</taxon>
        <taxon>Bacillati</taxon>
        <taxon>Bacillota</taxon>
        <taxon>Bacilli</taxon>
        <taxon>Bacillales</taxon>
        <taxon>Paenibacillaceae</taxon>
        <taxon>Paenibacillus</taxon>
    </lineage>
</organism>
<dbReference type="PROSITE" id="PS51819">
    <property type="entry name" value="VOC"/>
    <property type="match status" value="1"/>
</dbReference>
<evidence type="ECO:0000313" key="2">
    <source>
        <dbReference type="EMBL" id="GAA0384749.1"/>
    </source>
</evidence>
<sequence>MKFSGVCLITDDVISLMEFYKNILQVEAVGDEIAARLRVKGDYHIDICSKQGMENLAPGSTSGIGHGGCTIELEVDSIDEEYERLKKYNVKIIKLPETYPWGRRSLWIQDIDGNIVNIYTNVTPEIHN</sequence>
<protein>
    <submittedName>
        <fullName evidence="2">VOC family protein</fullName>
    </submittedName>
</protein>
<feature type="domain" description="VOC" evidence="1">
    <location>
        <begin position="2"/>
        <end position="121"/>
    </location>
</feature>